<feature type="transmembrane region" description="Helical" evidence="5">
    <location>
        <begin position="752"/>
        <end position="771"/>
    </location>
</feature>
<comment type="subcellular location">
    <subcellularLocation>
        <location evidence="1">Membrane</location>
        <topology evidence="1">Multi-pass membrane protein</topology>
    </subcellularLocation>
</comment>
<sequence length="802" mass="88423">MKGIEIYELCGKPRVWHLKDSQEEDNGKRPRYLFEPADVNGLEFKYRIGQIAIDIFSTAHREGDGIESRIYNTHYTAPEIRFLKKSSSFSSDIWSLGRNEETPRSIQERKLLRYENTRDKYLRIKLPKNMGERPWYQHTDALNSKREHILPKLPEDIDEVTLQRLNSTWIPGLAPETAKEAAPGIRGINAYETDKDTDESTNIERVEVDGMTKFAYRLQYEETHSLASLLRDMLKNDPDGSISVDEVLCHECPVVGPMTSNDETTPLIGEREYDTTKVKPKSPLFAPTTLILFGGFIISLSFSYTQTPLLYTFRVMVCDEFYKHAPPYEGDGDRCARNEIDAGAATQVAIMGAATVLCGITNLFVAGWEMRKYGPKKALAIQTFFPAIRVVIQTTALFVGARAGVIIMQLSQLTGVWGGPAGYILILNTIVAEITEPAGRTAMFGKLQGVLMLGVSLGLIVGGVVAEKFGIETPFELAGVSFLTCTTYVLSFVPYIDPKELSSDNDRQETKGLMGFLAPLKVLGPQRIRLANGRTVKHYGILFLAFGIFTGVLATGYAPTLIQMYSISAFGFTSTNNSLLMSVNFLVRGLFLMFVFPHIISYGRLAFKTTDLPSSDTSPESPLPTNPYDIDPMPAVVADQEEPTKPPEPVSVTQGAGFDLFFLRWSLLVDGIITASSAFAAQGWHMYLVGSLLPLASGSAPAAKGVLTEMVPANRKADALQAMTLVEYSATLSTMGVFGFIFSSFADIGKSYLTFYCNAAVAMVAVLILLFSRFPPPGSEMVVDHAETEPLLDEANEESSES</sequence>
<evidence type="ECO:0000256" key="4">
    <source>
        <dbReference type="ARBA" id="ARBA00023136"/>
    </source>
</evidence>
<dbReference type="Proteomes" id="UP000481858">
    <property type="component" value="Unassembled WGS sequence"/>
</dbReference>
<keyword evidence="7" id="KW-1185">Reference proteome</keyword>
<feature type="transmembrane region" description="Helical" evidence="5">
    <location>
        <begin position="579"/>
        <end position="600"/>
    </location>
</feature>
<evidence type="ECO:0000313" key="6">
    <source>
        <dbReference type="EMBL" id="KAF2965488.1"/>
    </source>
</evidence>
<dbReference type="InParanoid" id="A0A7C8MLP6"/>
<feature type="transmembrane region" description="Helical" evidence="5">
    <location>
        <begin position="539"/>
        <end position="559"/>
    </location>
</feature>
<keyword evidence="4 5" id="KW-0472">Membrane</keyword>
<feature type="transmembrane region" description="Helical" evidence="5">
    <location>
        <begin position="416"/>
        <end position="435"/>
    </location>
</feature>
<feature type="transmembrane region" description="Helical" evidence="5">
    <location>
        <begin position="348"/>
        <end position="366"/>
    </location>
</feature>
<dbReference type="EMBL" id="WUBL01000114">
    <property type="protein sequence ID" value="KAF2965488.1"/>
    <property type="molecule type" value="Genomic_DNA"/>
</dbReference>
<gene>
    <name evidence="6" type="ORF">GQX73_g8102</name>
</gene>
<evidence type="ECO:0000256" key="1">
    <source>
        <dbReference type="ARBA" id="ARBA00004141"/>
    </source>
</evidence>
<dbReference type="PANTHER" id="PTHR23507:SF13">
    <property type="entry name" value="MFS GENERAL SUBSTRATE TRANSPORTER"/>
    <property type="match status" value="1"/>
</dbReference>
<comment type="caution">
    <text evidence="6">The sequence shown here is derived from an EMBL/GenBank/DDBJ whole genome shotgun (WGS) entry which is preliminary data.</text>
</comment>
<feature type="transmembrane region" description="Helical" evidence="5">
    <location>
        <begin position="284"/>
        <end position="304"/>
    </location>
</feature>
<evidence type="ECO:0000256" key="3">
    <source>
        <dbReference type="ARBA" id="ARBA00022989"/>
    </source>
</evidence>
<dbReference type="Pfam" id="PF07690">
    <property type="entry name" value="MFS_1"/>
    <property type="match status" value="1"/>
</dbReference>
<dbReference type="InterPro" id="IPR011009">
    <property type="entry name" value="Kinase-like_dom_sf"/>
</dbReference>
<feature type="transmembrane region" description="Helical" evidence="5">
    <location>
        <begin position="447"/>
        <end position="465"/>
    </location>
</feature>
<dbReference type="InterPro" id="IPR036259">
    <property type="entry name" value="MFS_trans_sf"/>
</dbReference>
<organism evidence="6 7">
    <name type="scientific">Xylaria multiplex</name>
    <dbReference type="NCBI Taxonomy" id="323545"/>
    <lineage>
        <taxon>Eukaryota</taxon>
        <taxon>Fungi</taxon>
        <taxon>Dikarya</taxon>
        <taxon>Ascomycota</taxon>
        <taxon>Pezizomycotina</taxon>
        <taxon>Sordariomycetes</taxon>
        <taxon>Xylariomycetidae</taxon>
        <taxon>Xylariales</taxon>
        <taxon>Xylariaceae</taxon>
        <taxon>Xylaria</taxon>
    </lineage>
</organism>
<evidence type="ECO:0000256" key="2">
    <source>
        <dbReference type="ARBA" id="ARBA00022692"/>
    </source>
</evidence>
<reference evidence="6 7" key="1">
    <citation type="submission" date="2019-12" db="EMBL/GenBank/DDBJ databases">
        <title>Draft genome sequence of the ascomycete Xylaria multiplex DSM 110363.</title>
        <authorList>
            <person name="Buettner E."/>
            <person name="Kellner H."/>
        </authorList>
    </citation>
    <scope>NUCLEOTIDE SEQUENCE [LARGE SCALE GENOMIC DNA]</scope>
    <source>
        <strain evidence="6 7">DSM 110363</strain>
    </source>
</reference>
<keyword evidence="3 5" id="KW-1133">Transmembrane helix</keyword>
<dbReference type="PANTHER" id="PTHR23507">
    <property type="entry name" value="ZGC:174356"/>
    <property type="match status" value="1"/>
</dbReference>
<feature type="transmembrane region" description="Helical" evidence="5">
    <location>
        <begin position="387"/>
        <end position="410"/>
    </location>
</feature>
<dbReference type="AlphaFoldDB" id="A0A7C8MLP6"/>
<accession>A0A7C8MLP6</accession>
<keyword evidence="2 5" id="KW-0812">Transmembrane</keyword>
<dbReference type="OrthoDB" id="5204190at2759"/>
<protein>
    <submittedName>
        <fullName evidence="6">Uncharacterized protein</fullName>
    </submittedName>
</protein>
<dbReference type="InterPro" id="IPR011701">
    <property type="entry name" value="MFS"/>
</dbReference>
<dbReference type="SUPFAM" id="SSF56112">
    <property type="entry name" value="Protein kinase-like (PK-like)"/>
    <property type="match status" value="1"/>
</dbReference>
<proteinExistence type="predicted"/>
<dbReference type="GO" id="GO:0022857">
    <property type="term" value="F:transmembrane transporter activity"/>
    <property type="evidence" value="ECO:0007669"/>
    <property type="project" value="InterPro"/>
</dbReference>
<name>A0A7C8MLP6_9PEZI</name>
<dbReference type="Gene3D" id="1.10.510.10">
    <property type="entry name" value="Transferase(Phosphotransferase) domain 1"/>
    <property type="match status" value="1"/>
</dbReference>
<dbReference type="GO" id="GO:0016020">
    <property type="term" value="C:membrane"/>
    <property type="evidence" value="ECO:0007669"/>
    <property type="project" value="UniProtKB-SubCell"/>
</dbReference>
<dbReference type="Gene3D" id="1.20.1250.20">
    <property type="entry name" value="MFS general substrate transporter like domains"/>
    <property type="match status" value="1"/>
</dbReference>
<dbReference type="SUPFAM" id="SSF103473">
    <property type="entry name" value="MFS general substrate transporter"/>
    <property type="match status" value="2"/>
</dbReference>
<evidence type="ECO:0000313" key="7">
    <source>
        <dbReference type="Proteomes" id="UP000481858"/>
    </source>
</evidence>
<evidence type="ECO:0000256" key="5">
    <source>
        <dbReference type="SAM" id="Phobius"/>
    </source>
</evidence>
<feature type="transmembrane region" description="Helical" evidence="5">
    <location>
        <begin position="725"/>
        <end position="746"/>
    </location>
</feature>